<dbReference type="Proteomes" id="UP000245081">
    <property type="component" value="Unassembled WGS sequence"/>
</dbReference>
<sequence length="535" mass="61577">MNQDDIKIIPALQDFIQLQAEGLQFSSKKEKLVWRDFALALRALFRNYLANEKPRLFQVCVDGYIELYGGHFIRREGDGTVVGSVVPRRYVSSLGHHLVDLAYDSLLYVYREKVMETVFLKAESWGITLSYSARESISECWKWMVKNMPVALWSRKHGFRVEAKTVQKRIWDCNILDRAVFGLSIRIQGNSPTLSCYNACMINRVDVEARIKEAPNLASYLIRYCNRGEEVYAQSTVFQEARDEFIMAGGSAKGWRWLTKQGWGTVSRRFPRESWYHSAKLATDLADAQVGKVPVVLSLWHHSTSIFMPGLAKIVAETYKQRKAKASEMNHYVPLIFDFLRAECGKSLSVFKGATWKSLVRRQEEWHRKIQRERREKLRESGNQWAWAPVIQEVVSKSFVATSLNDTESLWDEGDSMGHCVGGYSEYCFKNRSRIYSIKSKEGVRVATLELKLQKSKWTIAQLYGQGNSRVTDQEVRQLATKVAKRCNAAELPKMENNVVLKGPQSMTHHQALTEVPFENFRAQNDDFMAMEIPF</sequence>
<dbReference type="EMBL" id="BDOQ01000007">
    <property type="protein sequence ID" value="GBG14264.1"/>
    <property type="molecule type" value="Genomic_DNA"/>
</dbReference>
<dbReference type="GO" id="GO:0008233">
    <property type="term" value="F:peptidase activity"/>
    <property type="evidence" value="ECO:0007669"/>
    <property type="project" value="UniProtKB-KW"/>
</dbReference>
<proteinExistence type="predicted"/>
<comment type="caution">
    <text evidence="1">The sequence shown here is derived from an EMBL/GenBank/DDBJ whole genome shotgun (WGS) entry which is preliminary data.</text>
</comment>
<dbReference type="InterPro" id="IPR025586">
    <property type="entry name" value="PcfJ"/>
</dbReference>
<evidence type="ECO:0000313" key="1">
    <source>
        <dbReference type="EMBL" id="GBG14264.1"/>
    </source>
</evidence>
<evidence type="ECO:0000313" key="2">
    <source>
        <dbReference type="Proteomes" id="UP000245081"/>
    </source>
</evidence>
<dbReference type="OrthoDB" id="8866982at2"/>
<dbReference type="AlphaFoldDB" id="A0A2R5FC97"/>
<dbReference type="RefSeq" id="WP_109015466.1">
    <property type="nucleotide sequence ID" value="NZ_BDOQ01000007.1"/>
</dbReference>
<name>A0A2R5FC97_9PROT</name>
<protein>
    <submittedName>
        <fullName evidence="1">ATP-dependent protease</fullName>
    </submittedName>
</protein>
<keyword evidence="2" id="KW-1185">Reference proteome</keyword>
<organism evidence="1 2">
    <name type="scientific">Novimethylophilus kurashikiensis</name>
    <dbReference type="NCBI Taxonomy" id="1825523"/>
    <lineage>
        <taxon>Bacteria</taxon>
        <taxon>Pseudomonadati</taxon>
        <taxon>Pseudomonadota</taxon>
        <taxon>Betaproteobacteria</taxon>
        <taxon>Nitrosomonadales</taxon>
        <taxon>Methylophilaceae</taxon>
        <taxon>Novimethylophilus</taxon>
    </lineage>
</organism>
<keyword evidence="1" id="KW-0645">Protease</keyword>
<dbReference type="Pfam" id="PF14284">
    <property type="entry name" value="PcfJ"/>
    <property type="match status" value="1"/>
</dbReference>
<reference evidence="1 2" key="1">
    <citation type="journal article" date="2018" name="Environ. Microbiol.">
        <title>Isolation and genomic characterization of Novimethylophilus kurashikiensis gen. nov. sp. nov., a new lanthanide-dependent methylotrophic species of Methylophilaceae.</title>
        <authorList>
            <person name="Lv H."/>
            <person name="Sahin N."/>
            <person name="Tani A."/>
        </authorList>
    </citation>
    <scope>NUCLEOTIDE SEQUENCE [LARGE SCALE GENOMIC DNA]</scope>
    <source>
        <strain evidence="1 2">La2-4</strain>
    </source>
</reference>
<dbReference type="GO" id="GO:0006508">
    <property type="term" value="P:proteolysis"/>
    <property type="evidence" value="ECO:0007669"/>
    <property type="project" value="UniProtKB-KW"/>
</dbReference>
<accession>A0A2R5FC97</accession>
<gene>
    <name evidence="1" type="ORF">NMK_1829</name>
</gene>
<keyword evidence="1" id="KW-0378">Hydrolase</keyword>